<accession>A0ABS1VCG6</accession>
<dbReference type="InterPro" id="IPR014914">
    <property type="entry name" value="RES_dom"/>
</dbReference>
<dbReference type="Pfam" id="PF08808">
    <property type="entry name" value="RES"/>
    <property type="match status" value="1"/>
</dbReference>
<evidence type="ECO:0000313" key="3">
    <source>
        <dbReference type="Proteomes" id="UP000606490"/>
    </source>
</evidence>
<dbReference type="EMBL" id="JAEUXJ010000035">
    <property type="protein sequence ID" value="MBL6459359.1"/>
    <property type="molecule type" value="Genomic_DNA"/>
</dbReference>
<evidence type="ECO:0000313" key="2">
    <source>
        <dbReference type="EMBL" id="MBL6459359.1"/>
    </source>
</evidence>
<feature type="domain" description="RES" evidence="1">
    <location>
        <begin position="8"/>
        <end position="168"/>
    </location>
</feature>
<keyword evidence="3" id="KW-1185">Reference proteome</keyword>
<name>A0ABS1VCG6_9PROT</name>
<proteinExistence type="predicted"/>
<organism evidence="2 3">
    <name type="scientific">Belnapia mucosa</name>
    <dbReference type="NCBI Taxonomy" id="2804532"/>
    <lineage>
        <taxon>Bacteria</taxon>
        <taxon>Pseudomonadati</taxon>
        <taxon>Pseudomonadota</taxon>
        <taxon>Alphaproteobacteria</taxon>
        <taxon>Acetobacterales</taxon>
        <taxon>Roseomonadaceae</taxon>
        <taxon>Belnapia</taxon>
    </lineage>
</organism>
<gene>
    <name evidence="2" type="ORF">JMJ55_28990</name>
</gene>
<dbReference type="Proteomes" id="UP000606490">
    <property type="component" value="Unassembled WGS sequence"/>
</dbReference>
<reference evidence="2 3" key="1">
    <citation type="submission" date="2021-01" db="EMBL/GenBank/DDBJ databases">
        <title>Belnapia mucosa sp. nov. and Belnapia arida sp. nov., isolated from the Tabernas Desert (Almeria, Spain).</title>
        <authorList>
            <person name="Molina-Menor E."/>
            <person name="Vidal-Verdu A."/>
            <person name="Calonge A."/>
            <person name="Satari L."/>
            <person name="Pereto Magraner J."/>
            <person name="Porcar Miralles M."/>
        </authorList>
    </citation>
    <scope>NUCLEOTIDE SEQUENCE [LARGE SCALE GENOMIC DNA]</scope>
    <source>
        <strain evidence="2 3">T6</strain>
    </source>
</reference>
<dbReference type="RefSeq" id="WP_202829092.1">
    <property type="nucleotide sequence ID" value="NZ_JAEUXJ010000035.1"/>
</dbReference>
<evidence type="ECO:0000259" key="1">
    <source>
        <dbReference type="Pfam" id="PF08808"/>
    </source>
</evidence>
<comment type="caution">
    <text evidence="2">The sequence shown here is derived from an EMBL/GenBank/DDBJ whole genome shotgun (WGS) entry which is preliminary data.</text>
</comment>
<protein>
    <submittedName>
        <fullName evidence="2">RES domain-containing protein</fullName>
    </submittedName>
</protein>
<sequence>MLPEGTPLWRVHSALRLGNVFNPCMGDHSRFSPLYDVAGECIPTLYAGRTREAAAFETIFRNLPLLPLPRQVFARRITGSALSELRPRRTFRLAALYNAELALVGQSRLTMIESHGTAAYRETARWAEAIHRDLPDFDGLIWTSRQQDEVQAMLLYGTRITPADLEVVATETLDTGPGRQWVSDMAIAYKIDLIPA</sequence>